<sequence length="285" mass="32640">MEFCSLRNYKFDRESTIEQLALILKDWGSNMRKLDGTDYKEGVIETIWNTTEALLQEKFYTDFGRKFDPFKDVAFLSARRAQDTKRKELQRLPEKQKVSSTALSYEEHHKTCKQWNDETPVGLQMKFYHISSVELAWRGGEAASCLVDYFDEELDNKGSPTGRIKYNSIFSKTCQGGSQPCAVTKWLVTNSEHPALCPVRLFRKLLSRRGTNITTNRLFLAANRYWKQGSNTNWYKNSPIGVDAISKWTKNSAENIGLDTKKDKISNHSNRATPVSQLIKAGVGE</sequence>
<dbReference type="EMBL" id="JALNTZ010000002">
    <property type="protein sequence ID" value="KAJ3661767.1"/>
    <property type="molecule type" value="Genomic_DNA"/>
</dbReference>
<evidence type="ECO:0000313" key="2">
    <source>
        <dbReference type="EMBL" id="KAJ3661767.1"/>
    </source>
</evidence>
<dbReference type="GO" id="GO:0006310">
    <property type="term" value="P:DNA recombination"/>
    <property type="evidence" value="ECO:0007669"/>
    <property type="project" value="UniProtKB-KW"/>
</dbReference>
<organism evidence="2 3">
    <name type="scientific">Zophobas morio</name>
    <dbReference type="NCBI Taxonomy" id="2755281"/>
    <lineage>
        <taxon>Eukaryota</taxon>
        <taxon>Metazoa</taxon>
        <taxon>Ecdysozoa</taxon>
        <taxon>Arthropoda</taxon>
        <taxon>Hexapoda</taxon>
        <taxon>Insecta</taxon>
        <taxon>Pterygota</taxon>
        <taxon>Neoptera</taxon>
        <taxon>Endopterygota</taxon>
        <taxon>Coleoptera</taxon>
        <taxon>Polyphaga</taxon>
        <taxon>Cucujiformia</taxon>
        <taxon>Tenebrionidae</taxon>
        <taxon>Zophobas</taxon>
    </lineage>
</organism>
<gene>
    <name evidence="2" type="ORF">Zmor_006152</name>
</gene>
<keyword evidence="3" id="KW-1185">Reference proteome</keyword>
<dbReference type="Gene3D" id="1.10.443.10">
    <property type="entry name" value="Intergrase catalytic core"/>
    <property type="match status" value="1"/>
</dbReference>
<evidence type="ECO:0000256" key="1">
    <source>
        <dbReference type="ARBA" id="ARBA00023172"/>
    </source>
</evidence>
<dbReference type="GO" id="GO:0003677">
    <property type="term" value="F:DNA binding"/>
    <property type="evidence" value="ECO:0007669"/>
    <property type="project" value="InterPro"/>
</dbReference>
<dbReference type="GO" id="GO:0015074">
    <property type="term" value="P:DNA integration"/>
    <property type="evidence" value="ECO:0007669"/>
    <property type="project" value="InterPro"/>
</dbReference>
<evidence type="ECO:0000313" key="3">
    <source>
        <dbReference type="Proteomes" id="UP001168821"/>
    </source>
</evidence>
<dbReference type="Proteomes" id="UP001168821">
    <property type="component" value="Unassembled WGS sequence"/>
</dbReference>
<proteinExistence type="predicted"/>
<dbReference type="PANTHER" id="PTHR21446:SF12">
    <property type="entry name" value="POTASSIUM CHANNEL TETRAMERIZATION DOMAIN CONTAINING 1"/>
    <property type="match status" value="1"/>
</dbReference>
<name>A0AA38IX15_9CUCU</name>
<dbReference type="PANTHER" id="PTHR21446">
    <property type="entry name" value="DUF3504 DOMAIN-CONTAINING PROTEIN"/>
    <property type="match status" value="1"/>
</dbReference>
<protein>
    <submittedName>
        <fullName evidence="2">Uncharacterized protein</fullName>
    </submittedName>
</protein>
<keyword evidence="1" id="KW-0233">DNA recombination</keyword>
<reference evidence="2" key="1">
    <citation type="journal article" date="2023" name="G3 (Bethesda)">
        <title>Whole genome assemblies of Zophobas morio and Tenebrio molitor.</title>
        <authorList>
            <person name="Kaur S."/>
            <person name="Stinson S.A."/>
            <person name="diCenzo G.C."/>
        </authorList>
    </citation>
    <scope>NUCLEOTIDE SEQUENCE</scope>
    <source>
        <strain evidence="2">QUZm001</strain>
    </source>
</reference>
<dbReference type="InterPro" id="IPR013762">
    <property type="entry name" value="Integrase-like_cat_sf"/>
</dbReference>
<comment type="caution">
    <text evidence="2">The sequence shown here is derived from an EMBL/GenBank/DDBJ whole genome shotgun (WGS) entry which is preliminary data.</text>
</comment>
<dbReference type="InterPro" id="IPR011010">
    <property type="entry name" value="DNA_brk_join_enz"/>
</dbReference>
<dbReference type="InterPro" id="IPR052787">
    <property type="entry name" value="MAVS"/>
</dbReference>
<accession>A0AA38IX15</accession>
<dbReference type="SUPFAM" id="SSF56349">
    <property type="entry name" value="DNA breaking-rejoining enzymes"/>
    <property type="match status" value="1"/>
</dbReference>
<dbReference type="AlphaFoldDB" id="A0AA38IX15"/>